<name>A0A2V0P048_9CHLO</name>
<evidence type="ECO:0000256" key="3">
    <source>
        <dbReference type="RuleBase" id="RU003616"/>
    </source>
</evidence>
<comment type="similarity">
    <text evidence="2 3">Belongs to the small heat shock protein (HSP20) family.</text>
</comment>
<organism evidence="6 7">
    <name type="scientific">Raphidocelis subcapitata</name>
    <dbReference type="NCBI Taxonomy" id="307507"/>
    <lineage>
        <taxon>Eukaryota</taxon>
        <taxon>Viridiplantae</taxon>
        <taxon>Chlorophyta</taxon>
        <taxon>core chlorophytes</taxon>
        <taxon>Chlorophyceae</taxon>
        <taxon>CS clade</taxon>
        <taxon>Sphaeropleales</taxon>
        <taxon>Selenastraceae</taxon>
        <taxon>Raphidocelis</taxon>
    </lineage>
</organism>
<feature type="domain" description="SHSP" evidence="5">
    <location>
        <begin position="143"/>
        <end position="259"/>
    </location>
</feature>
<evidence type="ECO:0000313" key="7">
    <source>
        <dbReference type="Proteomes" id="UP000247498"/>
    </source>
</evidence>
<accession>A0A2V0P048</accession>
<dbReference type="STRING" id="307507.A0A2V0P048"/>
<dbReference type="EMBL" id="BDRX01000039">
    <property type="protein sequence ID" value="GBF93251.1"/>
    <property type="molecule type" value="Genomic_DNA"/>
</dbReference>
<feature type="compositionally biased region" description="Basic and acidic residues" evidence="4">
    <location>
        <begin position="32"/>
        <end position="51"/>
    </location>
</feature>
<evidence type="ECO:0000256" key="4">
    <source>
        <dbReference type="SAM" id="MobiDB-lite"/>
    </source>
</evidence>
<dbReference type="FunCoup" id="A0A2V0P048">
    <property type="interactions" value="37"/>
</dbReference>
<dbReference type="SUPFAM" id="SSF49764">
    <property type="entry name" value="HSP20-like chaperones"/>
    <property type="match status" value="1"/>
</dbReference>
<dbReference type="GO" id="GO:0009408">
    <property type="term" value="P:response to heat"/>
    <property type="evidence" value="ECO:0007669"/>
    <property type="project" value="InterPro"/>
</dbReference>
<evidence type="ECO:0000256" key="1">
    <source>
        <dbReference type="ARBA" id="ARBA00023016"/>
    </source>
</evidence>
<dbReference type="OrthoDB" id="1245404at2759"/>
<dbReference type="Proteomes" id="UP000247498">
    <property type="component" value="Unassembled WGS sequence"/>
</dbReference>
<protein>
    <recommendedName>
        <fullName evidence="5">SHSP domain-containing protein</fullName>
    </recommendedName>
</protein>
<dbReference type="InterPro" id="IPR002068">
    <property type="entry name" value="A-crystallin/Hsp20_dom"/>
</dbReference>
<dbReference type="InterPro" id="IPR044587">
    <property type="entry name" value="HSP21-like"/>
</dbReference>
<evidence type="ECO:0000256" key="2">
    <source>
        <dbReference type="PROSITE-ProRule" id="PRU00285"/>
    </source>
</evidence>
<dbReference type="InterPro" id="IPR008978">
    <property type="entry name" value="HSP20-like_chaperone"/>
</dbReference>
<reference evidence="6 7" key="1">
    <citation type="journal article" date="2018" name="Sci. Rep.">
        <title>Raphidocelis subcapitata (=Pseudokirchneriella subcapitata) provides an insight into genome evolution and environmental adaptations in the Sphaeropleales.</title>
        <authorList>
            <person name="Suzuki S."/>
            <person name="Yamaguchi H."/>
            <person name="Nakajima N."/>
            <person name="Kawachi M."/>
        </authorList>
    </citation>
    <scope>NUCLEOTIDE SEQUENCE [LARGE SCALE GENOMIC DNA]</scope>
    <source>
        <strain evidence="6 7">NIES-35</strain>
    </source>
</reference>
<feature type="compositionally biased region" description="Pro residues" evidence="4">
    <location>
        <begin position="67"/>
        <end position="89"/>
    </location>
</feature>
<evidence type="ECO:0000313" key="6">
    <source>
        <dbReference type="EMBL" id="GBF93251.1"/>
    </source>
</evidence>
<dbReference type="Gene3D" id="2.60.40.790">
    <property type="match status" value="1"/>
</dbReference>
<gene>
    <name evidence="6" type="ORF">Rsub_05983</name>
</gene>
<dbReference type="CDD" id="cd06464">
    <property type="entry name" value="ACD_sHsps-like"/>
    <property type="match status" value="1"/>
</dbReference>
<dbReference type="InParanoid" id="A0A2V0P048"/>
<feature type="compositionally biased region" description="Low complexity" evidence="4">
    <location>
        <begin position="9"/>
        <end position="18"/>
    </location>
</feature>
<dbReference type="AlphaFoldDB" id="A0A2V0P048"/>
<dbReference type="PANTHER" id="PTHR46733">
    <property type="entry name" value="26.5 KDA HEAT SHOCK PROTEIN, MITOCHONDRIAL"/>
    <property type="match status" value="1"/>
</dbReference>
<comment type="caution">
    <text evidence="6">The sequence shown here is derived from an EMBL/GenBank/DDBJ whole genome shotgun (WGS) entry which is preliminary data.</text>
</comment>
<dbReference type="PANTHER" id="PTHR46733:SF3">
    <property type="entry name" value="26.5 KDA HEAT SHOCK PROTEIN, MITOCHONDRIAL"/>
    <property type="match status" value="1"/>
</dbReference>
<sequence length="259" mass="27587">MLLARTALARGAPTAVRGAARRRGVAPLSVRAFREEPKKPKHEEPEPKREAAAAPQGAAVERREAPAPAPAHRPAAAPAPAPLGAPPSSPMRMLDMFDQMEAEMDALSRQLLGSGWASPLSALTGRARPRGARGGAGALDALASPPTMRMRLAADVAESDKEWRISLDVPGMSKDDVKVTVEEGVLTVQGERRHEHEEKQEGGRVWIERSHGHFHRAFPLPPGADADHITAAVKDGVMTVTLPKAPAPPKPPAREIAVE</sequence>
<dbReference type="Pfam" id="PF00011">
    <property type="entry name" value="HSP20"/>
    <property type="match status" value="1"/>
</dbReference>
<keyword evidence="1" id="KW-0346">Stress response</keyword>
<evidence type="ECO:0000259" key="5">
    <source>
        <dbReference type="PROSITE" id="PS01031"/>
    </source>
</evidence>
<feature type="region of interest" description="Disordered" evidence="4">
    <location>
        <begin position="1"/>
        <end position="89"/>
    </location>
</feature>
<dbReference type="PROSITE" id="PS01031">
    <property type="entry name" value="SHSP"/>
    <property type="match status" value="1"/>
</dbReference>
<keyword evidence="7" id="KW-1185">Reference proteome</keyword>
<proteinExistence type="inferred from homology"/>